<dbReference type="Proteomes" id="UP000765509">
    <property type="component" value="Unassembled WGS sequence"/>
</dbReference>
<dbReference type="AlphaFoldDB" id="A0A9Q3C2G1"/>
<organism evidence="1 2">
    <name type="scientific">Austropuccinia psidii MF-1</name>
    <dbReference type="NCBI Taxonomy" id="1389203"/>
    <lineage>
        <taxon>Eukaryota</taxon>
        <taxon>Fungi</taxon>
        <taxon>Dikarya</taxon>
        <taxon>Basidiomycota</taxon>
        <taxon>Pucciniomycotina</taxon>
        <taxon>Pucciniomycetes</taxon>
        <taxon>Pucciniales</taxon>
        <taxon>Sphaerophragmiaceae</taxon>
        <taxon>Austropuccinia</taxon>
    </lineage>
</organism>
<evidence type="ECO:0000313" key="1">
    <source>
        <dbReference type="EMBL" id="MBW0475969.1"/>
    </source>
</evidence>
<name>A0A9Q3C2G1_9BASI</name>
<keyword evidence="2" id="KW-1185">Reference proteome</keyword>
<sequence>MLTLPQCPQDMPLWWRPHPRCTLTPPYDSSRSCHALQTCLQRGPHTGLILNTSYHPYAPAFPSRYASNTAITPPYASAPHSLTR</sequence>
<comment type="caution">
    <text evidence="1">The sequence shown here is derived from an EMBL/GenBank/DDBJ whole genome shotgun (WGS) entry which is preliminary data.</text>
</comment>
<reference evidence="1" key="1">
    <citation type="submission" date="2021-03" db="EMBL/GenBank/DDBJ databases">
        <title>Draft genome sequence of rust myrtle Austropuccinia psidii MF-1, a brazilian biotype.</title>
        <authorList>
            <person name="Quecine M.C."/>
            <person name="Pachon D.M.R."/>
            <person name="Bonatelli M.L."/>
            <person name="Correr F.H."/>
            <person name="Franceschini L.M."/>
            <person name="Leite T.F."/>
            <person name="Margarido G.R.A."/>
            <person name="Almeida C.A."/>
            <person name="Ferrarezi J.A."/>
            <person name="Labate C.A."/>
        </authorList>
    </citation>
    <scope>NUCLEOTIDE SEQUENCE</scope>
    <source>
        <strain evidence="1">MF-1</strain>
    </source>
</reference>
<proteinExistence type="predicted"/>
<accession>A0A9Q3C2G1</accession>
<protein>
    <submittedName>
        <fullName evidence="1">Uncharacterized protein</fullName>
    </submittedName>
</protein>
<gene>
    <name evidence="1" type="ORF">O181_015684</name>
</gene>
<dbReference type="EMBL" id="AVOT02004299">
    <property type="protein sequence ID" value="MBW0475969.1"/>
    <property type="molecule type" value="Genomic_DNA"/>
</dbReference>
<evidence type="ECO:0000313" key="2">
    <source>
        <dbReference type="Proteomes" id="UP000765509"/>
    </source>
</evidence>